<protein>
    <submittedName>
        <fullName evidence="2">DUF262 domain-containing protein</fullName>
    </submittedName>
</protein>
<feature type="domain" description="GmrSD restriction endonucleases N-terminal" evidence="1">
    <location>
        <begin position="28"/>
        <end position="291"/>
    </location>
</feature>
<evidence type="ECO:0000313" key="3">
    <source>
        <dbReference type="Proteomes" id="UP000260644"/>
    </source>
</evidence>
<accession>A0A3E1Y8V9</accession>
<organism evidence="2 3">
    <name type="scientific">Chitinophaga silvatica</name>
    <dbReference type="NCBI Taxonomy" id="2282649"/>
    <lineage>
        <taxon>Bacteria</taxon>
        <taxon>Pseudomonadati</taxon>
        <taxon>Bacteroidota</taxon>
        <taxon>Chitinophagia</taxon>
        <taxon>Chitinophagales</taxon>
        <taxon>Chitinophagaceae</taxon>
        <taxon>Chitinophaga</taxon>
    </lineage>
</organism>
<dbReference type="InterPro" id="IPR004919">
    <property type="entry name" value="GmrSD_N"/>
</dbReference>
<reference evidence="2 3" key="1">
    <citation type="submission" date="2018-07" db="EMBL/GenBank/DDBJ databases">
        <title>Chitinophaga K2CV101002-2 sp. nov., isolated from a monsoon evergreen broad-leaved forest soil.</title>
        <authorList>
            <person name="Lv Y."/>
        </authorList>
    </citation>
    <scope>NUCLEOTIDE SEQUENCE [LARGE SCALE GENOMIC DNA]</scope>
    <source>
        <strain evidence="2 3">GDMCC 1.1288</strain>
    </source>
</reference>
<dbReference type="PANTHER" id="PTHR37292">
    <property type="entry name" value="VNG6097C"/>
    <property type="match status" value="1"/>
</dbReference>
<evidence type="ECO:0000259" key="1">
    <source>
        <dbReference type="Pfam" id="PF03235"/>
    </source>
</evidence>
<proteinExistence type="predicted"/>
<keyword evidence="3" id="KW-1185">Reference proteome</keyword>
<dbReference type="Proteomes" id="UP000260644">
    <property type="component" value="Unassembled WGS sequence"/>
</dbReference>
<evidence type="ECO:0000313" key="2">
    <source>
        <dbReference type="EMBL" id="RFS21858.1"/>
    </source>
</evidence>
<gene>
    <name evidence="2" type="ORF">DVR12_14480</name>
</gene>
<name>A0A3E1Y8V9_9BACT</name>
<dbReference type="EMBL" id="QPMM01000007">
    <property type="protein sequence ID" value="RFS21858.1"/>
    <property type="molecule type" value="Genomic_DNA"/>
</dbReference>
<dbReference type="Pfam" id="PF03235">
    <property type="entry name" value="GmrSD_N"/>
    <property type="match status" value="1"/>
</dbReference>
<sequence length="613" mass="71903">MYSKLIDYKKNKQMSNELEKALTIKAAIDHIDHGDYLLPSIQRRFVWSTRQIEFLFDSIMQGYPINTFMFWSVTDQNIKSQFRFYDFLKKYVEYRGGNNEERATIGYKDFYAIIDGQQRLNSLYMGLKGSYAFKQYVYRKKNYHEDEKNYPSRKLYLDLLNPLDNDEDKKVYDFRFLIHNNDQRENENKIKQVEGATGNDVEVLCHWFEVGKILGFTKLADVVKYLTDEKLDVSGFPGETLIKLYSLINDKPLINYYLEKEQDFDKILYEFIRTNSGGTKLSFADLLMSIISASWDQEYSSKGAREEIDSVIREIREFGFEVDQDFILKTSLVLVSGDIRFVLNNFGANTINKIKINWGRITNCIKSAFELAKSLSFNNYSLRAKNAVIPVIYYLYLNNLESQINKENKHNENKELIRKYLHIILLNKLFSGSTDGFLLRLKKIITENVSGAFPLSFIKEGFKGSNKNFHIDDERISTILRTTYDNMDSFYVLSLLFPKFNFEFKNPNIDHLHPIQAFASYNYENCTELNIDYCNEYKNSVLNLTILSEEQNKSKNKSALKGWIEQQEKFNAGIREQLLIPQNVDLSFNQFGNFIQQREVLLTNRIKEIVEGN</sequence>
<dbReference type="AlphaFoldDB" id="A0A3E1Y8V9"/>
<dbReference type="PANTHER" id="PTHR37292:SF2">
    <property type="entry name" value="DUF262 DOMAIN-CONTAINING PROTEIN"/>
    <property type="match status" value="1"/>
</dbReference>
<comment type="caution">
    <text evidence="2">The sequence shown here is derived from an EMBL/GenBank/DDBJ whole genome shotgun (WGS) entry which is preliminary data.</text>
</comment>